<dbReference type="EMBL" id="CAKOAT010964042">
    <property type="protein sequence ID" value="CAH8391751.1"/>
    <property type="molecule type" value="Genomic_DNA"/>
</dbReference>
<reference evidence="6 7" key="1">
    <citation type="submission" date="2022-03" db="EMBL/GenBank/DDBJ databases">
        <authorList>
            <person name="Macdonald S."/>
            <person name="Ahmed S."/>
            <person name="Newling K."/>
        </authorList>
    </citation>
    <scope>NUCLEOTIDE SEQUENCE [LARGE SCALE GENOMIC DNA]</scope>
</reference>
<sequence>MDNSVTLLEHFLYMEDGDDDVIYDENRYGAAAAIASSKQMLTSALHSMKHTQGVHVKIADLGLGDGGHTFSTVDTVVEVLRRKLAAIYGGTEPAFEVFFSDLPSSDGFGQFENRVTDSGKKYHVAGTPVSFYWPLFPKGELHVVVTTNALQWLSHVPIKVIKKGSKTWNKGRVWIEGAEKEVVEAYAEQADDDLVTFLKYRKGEIVVGGMLFMLMAGRPSGLESQVSDDSPFKLSFTTLMNQTWQELVDEGSIEEDKRDAFNIPLYLRNTEEVAAAIERCGGFKIEKMEMLKIADPMNARQQEFMKDPDSYGRAMGNLVQAGYIKPMVKAYLGPDLTSKFYERYAIKAATNKEFLAKDYFYTMIAISAIRV</sequence>
<dbReference type="AlphaFoldDB" id="A0ABC8M640"/>
<keyword evidence="5" id="KW-0460">Magnesium</keyword>
<evidence type="ECO:0000256" key="1">
    <source>
        <dbReference type="ARBA" id="ARBA00022603"/>
    </source>
</evidence>
<dbReference type="GO" id="GO:0046872">
    <property type="term" value="F:metal ion binding"/>
    <property type="evidence" value="ECO:0007669"/>
    <property type="project" value="UniProtKB-KW"/>
</dbReference>
<proteinExistence type="predicted"/>
<name>A0ABC8M640_ERUVS</name>
<protein>
    <submittedName>
        <fullName evidence="6">Uncharacterized protein</fullName>
    </submittedName>
</protein>
<evidence type="ECO:0000256" key="4">
    <source>
        <dbReference type="ARBA" id="ARBA00022723"/>
    </source>
</evidence>
<dbReference type="SUPFAM" id="SSF53335">
    <property type="entry name" value="S-adenosyl-L-methionine-dependent methyltransferases"/>
    <property type="match status" value="1"/>
</dbReference>
<keyword evidence="7" id="KW-1185">Reference proteome</keyword>
<evidence type="ECO:0000256" key="2">
    <source>
        <dbReference type="ARBA" id="ARBA00022679"/>
    </source>
</evidence>
<keyword evidence="4" id="KW-0479">Metal-binding</keyword>
<organism evidence="6 7">
    <name type="scientific">Eruca vesicaria subsp. sativa</name>
    <name type="common">Garden rocket</name>
    <name type="synonym">Eruca sativa</name>
    <dbReference type="NCBI Taxonomy" id="29727"/>
    <lineage>
        <taxon>Eukaryota</taxon>
        <taxon>Viridiplantae</taxon>
        <taxon>Streptophyta</taxon>
        <taxon>Embryophyta</taxon>
        <taxon>Tracheophyta</taxon>
        <taxon>Spermatophyta</taxon>
        <taxon>Magnoliopsida</taxon>
        <taxon>eudicotyledons</taxon>
        <taxon>Gunneridae</taxon>
        <taxon>Pentapetalae</taxon>
        <taxon>rosids</taxon>
        <taxon>malvids</taxon>
        <taxon>Brassicales</taxon>
        <taxon>Brassicaceae</taxon>
        <taxon>Brassiceae</taxon>
        <taxon>Eruca</taxon>
    </lineage>
</organism>
<keyword evidence="3" id="KW-0949">S-adenosyl-L-methionine</keyword>
<accession>A0ABC8M640</accession>
<evidence type="ECO:0000256" key="3">
    <source>
        <dbReference type="ARBA" id="ARBA00022691"/>
    </source>
</evidence>
<dbReference type="GO" id="GO:0032259">
    <property type="term" value="P:methylation"/>
    <property type="evidence" value="ECO:0007669"/>
    <property type="project" value="UniProtKB-KW"/>
</dbReference>
<evidence type="ECO:0000256" key="5">
    <source>
        <dbReference type="ARBA" id="ARBA00022842"/>
    </source>
</evidence>
<dbReference type="InterPro" id="IPR042086">
    <property type="entry name" value="MeTrfase_capping"/>
</dbReference>
<dbReference type="InterPro" id="IPR005299">
    <property type="entry name" value="MeTrfase_7"/>
</dbReference>
<dbReference type="Gene3D" id="3.40.50.150">
    <property type="entry name" value="Vaccinia Virus protein VP39"/>
    <property type="match status" value="1"/>
</dbReference>
<keyword evidence="1" id="KW-0489">Methyltransferase</keyword>
<gene>
    <name evidence="6" type="ORF">ERUC_LOCUS44234</name>
</gene>
<dbReference type="Pfam" id="PF03492">
    <property type="entry name" value="Methyltransf_7"/>
    <property type="match status" value="1"/>
</dbReference>
<dbReference type="PANTHER" id="PTHR31009">
    <property type="entry name" value="S-ADENOSYL-L-METHIONINE:CARBOXYL METHYLTRANSFERASE FAMILY PROTEIN"/>
    <property type="match status" value="1"/>
</dbReference>
<dbReference type="Proteomes" id="UP001642260">
    <property type="component" value="Unassembled WGS sequence"/>
</dbReference>
<dbReference type="Gene3D" id="1.10.1200.270">
    <property type="entry name" value="Methyltransferase, alpha-helical capping domain"/>
    <property type="match status" value="1"/>
</dbReference>
<evidence type="ECO:0000313" key="7">
    <source>
        <dbReference type="Proteomes" id="UP001642260"/>
    </source>
</evidence>
<dbReference type="GO" id="GO:0008168">
    <property type="term" value="F:methyltransferase activity"/>
    <property type="evidence" value="ECO:0007669"/>
    <property type="project" value="UniProtKB-KW"/>
</dbReference>
<comment type="caution">
    <text evidence="6">The sequence shown here is derived from an EMBL/GenBank/DDBJ whole genome shotgun (WGS) entry which is preliminary data.</text>
</comment>
<dbReference type="InterPro" id="IPR029063">
    <property type="entry name" value="SAM-dependent_MTases_sf"/>
</dbReference>
<evidence type="ECO:0000313" key="6">
    <source>
        <dbReference type="EMBL" id="CAH8391751.1"/>
    </source>
</evidence>
<keyword evidence="2" id="KW-0808">Transferase</keyword>